<evidence type="ECO:0000313" key="7">
    <source>
        <dbReference type="EMBL" id="GGY19119.1"/>
    </source>
</evidence>
<evidence type="ECO:0000259" key="6">
    <source>
        <dbReference type="Pfam" id="PF00082"/>
    </source>
</evidence>
<dbReference type="PROSITE" id="PS00137">
    <property type="entry name" value="SUBTILASE_HIS"/>
    <property type="match status" value="1"/>
</dbReference>
<gene>
    <name evidence="7" type="ORF">GCM10011289_23210</name>
</gene>
<evidence type="ECO:0000256" key="5">
    <source>
        <dbReference type="SAM" id="MobiDB-lite"/>
    </source>
</evidence>
<dbReference type="EMBL" id="BMYX01000013">
    <property type="protein sequence ID" value="GGY19119.1"/>
    <property type="molecule type" value="Genomic_DNA"/>
</dbReference>
<dbReference type="SUPFAM" id="SSF52743">
    <property type="entry name" value="Subtilisin-like"/>
    <property type="match status" value="1"/>
</dbReference>
<evidence type="ECO:0000256" key="1">
    <source>
        <dbReference type="ARBA" id="ARBA00022670"/>
    </source>
</evidence>
<dbReference type="InterPro" id="IPR036852">
    <property type="entry name" value="Peptidase_S8/S53_dom_sf"/>
</dbReference>
<organism evidence="7 8">
    <name type="scientific">Paludibacterium paludis</name>
    <dbReference type="NCBI Taxonomy" id="1225769"/>
    <lineage>
        <taxon>Bacteria</taxon>
        <taxon>Pseudomonadati</taxon>
        <taxon>Pseudomonadota</taxon>
        <taxon>Betaproteobacteria</taxon>
        <taxon>Neisseriales</taxon>
        <taxon>Chromobacteriaceae</taxon>
        <taxon>Paludibacterium</taxon>
    </lineage>
</organism>
<dbReference type="InterPro" id="IPR015500">
    <property type="entry name" value="Peptidase_S8_subtilisin-rel"/>
</dbReference>
<proteinExistence type="inferred from homology"/>
<sequence>MSFIQDFFRRFAPCTAFCLLGIDCLQAGNPREAARKQETAQFIVRFKSSGNEMPACDAARFLALENRTGWRFRLVRPMSGNACVVRLTTKPAPRDMARFLSTLRRDPFIDFIEPDTSIRLRTPPGAAVPAKYPLNDPVFQTGMQWYLDDPHAGINAPEAWKITTGSPSVIIGILDTGALHRHPDLLGRFLPGYDMVGLSDPDDLTGEEGLIACDWWREQGGRSDCRDVTTGDGDGRDGNASDPGDWTNLPGEAPDWSSWHGTGVAGVIGARSNNGQGVAGLNWHSGMVPVRVAGRSHRISDLVDGIRWAAGLAVPGAPANRFPVDVLNMSLGDEGACPIAMQQAIDDVFRQTRVRAFVVAAGNEHMDAARTWPTSCVGTISVAAVGRNGHLAPYSNHGRLVALSAPGSLSTAETLIETPQPEYFPRLSNCGRRTEILHVSECDFPEPHDSPYSHGIADGTSLSAPMVTGAISLMLSANKALTASGIRHLLTSTARPFTAGSDCRTRYLCGAGLLDAGRAVHAAARLPGGILYAPAPAPGSPRPVERNALNTLK</sequence>
<evidence type="ECO:0000256" key="4">
    <source>
        <dbReference type="PROSITE-ProRule" id="PRU01240"/>
    </source>
</evidence>
<evidence type="ECO:0000256" key="2">
    <source>
        <dbReference type="ARBA" id="ARBA00022801"/>
    </source>
</evidence>
<dbReference type="InterPro" id="IPR023828">
    <property type="entry name" value="Peptidase_S8_Ser-AS"/>
</dbReference>
<feature type="domain" description="Peptidase S8/S53" evidence="6">
    <location>
        <begin position="168"/>
        <end position="511"/>
    </location>
</feature>
<dbReference type="PRINTS" id="PR00723">
    <property type="entry name" value="SUBTILISIN"/>
</dbReference>
<dbReference type="PROSITE" id="PS00138">
    <property type="entry name" value="SUBTILASE_SER"/>
    <property type="match status" value="1"/>
</dbReference>
<dbReference type="InterPro" id="IPR000209">
    <property type="entry name" value="Peptidase_S8/S53_dom"/>
</dbReference>
<keyword evidence="3 4" id="KW-0720">Serine protease</keyword>
<dbReference type="RefSeq" id="WP_189534466.1">
    <property type="nucleotide sequence ID" value="NZ_BMYX01000013.1"/>
</dbReference>
<dbReference type="GO" id="GO:0016485">
    <property type="term" value="P:protein processing"/>
    <property type="evidence" value="ECO:0007669"/>
    <property type="project" value="TreeGrafter"/>
</dbReference>
<dbReference type="Pfam" id="PF00082">
    <property type="entry name" value="Peptidase_S8"/>
    <property type="match status" value="1"/>
</dbReference>
<dbReference type="GO" id="GO:0016020">
    <property type="term" value="C:membrane"/>
    <property type="evidence" value="ECO:0007669"/>
    <property type="project" value="TreeGrafter"/>
</dbReference>
<feature type="active site" description="Charge relay system" evidence="4">
    <location>
        <position position="461"/>
    </location>
</feature>
<protein>
    <recommendedName>
        <fullName evidence="6">Peptidase S8/S53 domain-containing protein</fullName>
    </recommendedName>
</protein>
<dbReference type="InterPro" id="IPR022398">
    <property type="entry name" value="Peptidase_S8_His-AS"/>
</dbReference>
<comment type="similarity">
    <text evidence="4">Belongs to the peptidase S8 family.</text>
</comment>
<dbReference type="AlphaFoldDB" id="A0A918P4D0"/>
<feature type="region of interest" description="Disordered" evidence="5">
    <location>
        <begin position="222"/>
        <end position="253"/>
    </location>
</feature>
<evidence type="ECO:0000256" key="3">
    <source>
        <dbReference type="ARBA" id="ARBA00022825"/>
    </source>
</evidence>
<comment type="caution">
    <text evidence="7">The sequence shown here is derived from an EMBL/GenBank/DDBJ whole genome shotgun (WGS) entry which is preliminary data.</text>
</comment>
<dbReference type="PANTHER" id="PTHR42884">
    <property type="entry name" value="PROPROTEIN CONVERTASE SUBTILISIN/KEXIN-RELATED"/>
    <property type="match status" value="1"/>
</dbReference>
<reference evidence="7" key="2">
    <citation type="submission" date="2020-09" db="EMBL/GenBank/DDBJ databases">
        <authorList>
            <person name="Sun Q."/>
            <person name="Kim S."/>
        </authorList>
    </citation>
    <scope>NUCLEOTIDE SEQUENCE</scope>
    <source>
        <strain evidence="7">KCTC 32182</strain>
    </source>
</reference>
<feature type="active site" description="Charge relay system" evidence="4">
    <location>
        <position position="175"/>
    </location>
</feature>
<keyword evidence="1 4" id="KW-0645">Protease</keyword>
<reference evidence="7" key="1">
    <citation type="journal article" date="2014" name="Int. J. Syst. Evol. Microbiol.">
        <title>Complete genome sequence of Corynebacterium casei LMG S-19264T (=DSM 44701T), isolated from a smear-ripened cheese.</title>
        <authorList>
            <consortium name="US DOE Joint Genome Institute (JGI-PGF)"/>
            <person name="Walter F."/>
            <person name="Albersmeier A."/>
            <person name="Kalinowski J."/>
            <person name="Ruckert C."/>
        </authorList>
    </citation>
    <scope>NUCLEOTIDE SEQUENCE</scope>
    <source>
        <strain evidence="7">KCTC 32182</strain>
    </source>
</reference>
<feature type="active site" description="Charge relay system" evidence="4">
    <location>
        <position position="260"/>
    </location>
</feature>
<dbReference type="GO" id="GO:0004252">
    <property type="term" value="F:serine-type endopeptidase activity"/>
    <property type="evidence" value="ECO:0007669"/>
    <property type="project" value="UniProtKB-UniRule"/>
</dbReference>
<keyword evidence="2 4" id="KW-0378">Hydrolase</keyword>
<dbReference type="PANTHER" id="PTHR42884:SF14">
    <property type="entry name" value="NEUROENDOCRINE CONVERTASE 1"/>
    <property type="match status" value="1"/>
</dbReference>
<feature type="region of interest" description="Disordered" evidence="5">
    <location>
        <begin position="534"/>
        <end position="553"/>
    </location>
</feature>
<name>A0A918P4D0_9NEIS</name>
<keyword evidence="8" id="KW-1185">Reference proteome</keyword>
<evidence type="ECO:0000313" key="8">
    <source>
        <dbReference type="Proteomes" id="UP000645257"/>
    </source>
</evidence>
<dbReference type="PROSITE" id="PS51892">
    <property type="entry name" value="SUBTILASE"/>
    <property type="match status" value="1"/>
</dbReference>
<dbReference type="Proteomes" id="UP000645257">
    <property type="component" value="Unassembled WGS sequence"/>
</dbReference>
<feature type="compositionally biased region" description="Basic and acidic residues" evidence="5">
    <location>
        <begin position="222"/>
        <end position="239"/>
    </location>
</feature>
<dbReference type="Gene3D" id="3.40.50.200">
    <property type="entry name" value="Peptidase S8/S53 domain"/>
    <property type="match status" value="1"/>
</dbReference>
<accession>A0A918P4D0</accession>